<comment type="subunit">
    <text evidence="5">Component of the THO subcomplex, which is composed of THOC1, THOC2, THOC3, THOC5, THOC6 and THOC7. The THO subcomplex interacts with DDX39B to form the THO-DDX39B complex which multimerizes into a 28-subunit tetrameric assembly. Component of the transcription/export (TREX) complex at least composed of ALYREF/THOC4, DDX39B, SARNP/CIP29, CHTOP and the THO subcomplex; in the complex interacts with THOC1, THOC3, THOC5, THOC7 and DDX39B. TREX seems to have a dynamic structure involving ATP-dependent remodeling. Interacts with POLDIP3 and ZC3H11A.</text>
</comment>
<sequence>MRRLKKLSKSHSVTGGTAENDAAATAVTATSATTTTAAADATMLETNGGGGESLLNAEIFKHFDKTGRSEFLKYLKQQLQDDAESPVFDRDGVFKHDISNAIYELLWQALRYKIKKDVLLHVLGDVVALHKEFPSLILDVVNILDSETSLMTDGLQEERHGFVQIVKDLDKVLPESLLKERLEIDTLQEVGIVKNKSFYTKFIKVKTKLYYKQRRFNLFREESEGFAKLITELNQDFEEHTTPETIMDIIKSLIGCFNLDPNRVLDIIIESFETRPDRWKLFIPLLRSYMPTGAIICEVLGYKFCHFKAARTPRSLYHMCALLLKHGVIELNDVYVWLSPNDGSIRADWEQELADAREMVRKLHVIATNKKEDDKEPVAPPSIKKFDEDKYNMNQKFGLCEALLKVGDWENAHKIIQKLPDQAVVVQEPIARAIVELVHLSVEQIYYKKCFKAPAGRKPSRSRLYEDASLVAKLQAREFNDLRKYTWPMANVLGPAMHCDTVLMYKLVRIMAKILLDMGVDSLNGPAPNTDAEQSYYDIISCLDSSILPSLLYLDSNCSMSEEIWAVLKFFPYHLRYSMYARWKNDSYQLHPNLIRRCGLGQRDIKALMKRLSKENVKPFGRLVGKYSHCAPGLLFDYILVQIQIYDNLIGPVCDMLKYLTALSFDCLGYCIIESLAMTSRGRFKDDGTSLSLWLQSLASFCGTIYKKYSIEMSGLLQYVANQLKSQKSLDLLVLREIVHKMAGVESCEEMTNDQLQALCGGEQLRGEAGYFSQVRNTKKSSNRLKEALANNDLAVTLCLLMAQQKHCVIYRETAAHSHLKLVGSLYDQCQDALVQFGTFLGSSYSVDEYVERLPSIITMLREYHINTDVAFFLARPMFTHQINQKYDQLRKADPNAKKLTTTQKLQKYLDATQLIMNPIVESVRPLHSSKVWEDISPQFLVTFWSLSMYDLHVPNEIYQREIGKLKQLAQQAADVKDSNQSKNKKEQERYIALMEKLNDERKKQHEHVDKILQRLQEQKDGWFLLRSAKSAKNDTITQFLQLCLFPRCTFTALDALYCAKFVQTIHNLKTSNFSTLLCYDRLFCDITYSVTSCTEGEATRYGRFLCAMLETVMRWHADQAVFNKECANYPGFVTKFRVSNQFSEANDHVGYENYRHVCHKWHYKITKAIVFCLDSKDFMQIRNALIILMRILPHYPVLSKLAQIIERKVDKVREEEKTKRPDLFAIASSYIGQLKQKTPHMFKESDFHQVAERTAKESPPTPTTLPGPAQVKVVANDAKATTTTTTTTAAATSATTSPSTAAGNSKEPEAKSTAAAARGESKTGKVESSSSTISLSKSVSAPAASERESKREAVTLQSSSSRSLDAKEELHSNSSNSQSNGNGNGNVASERHSRELERDRERERSERERNREREERHSISSTRSSQRESNRNNSNSNKERTEAELQQRARERAQRERDRLDELKQREKSTRREERSQHRHELETVDLVSISNSNQQLEQQQHRHYDEYEGRQRERERDRDLSSVSNDSNGSLQHRRSHETIEYEKDSKRRKLESSSSSSKKVEELVDSVKKARGLKTKERNKDKLSDEERDARKDRKLGRKRDRNDEANSGEHKRRREAQNGEDDMRERDRHREKSSRERSHEKFDRDRGGSSRGDDRQYSSISKTSRSSRINY</sequence>
<evidence type="ECO:0000313" key="11">
    <source>
        <dbReference type="Proteomes" id="UP000515160"/>
    </source>
</evidence>
<feature type="coiled-coil region" evidence="6">
    <location>
        <begin position="966"/>
        <end position="1015"/>
    </location>
</feature>
<dbReference type="InterPro" id="IPR040007">
    <property type="entry name" value="Tho2"/>
</dbReference>
<evidence type="ECO:0000259" key="9">
    <source>
        <dbReference type="Pfam" id="PF11732"/>
    </source>
</evidence>
<dbReference type="GeneID" id="117565576"/>
<comment type="similarity">
    <text evidence="2">Belongs to the THOC2 family.</text>
</comment>
<feature type="compositionally biased region" description="Low complexity" evidence="7">
    <location>
        <begin position="1373"/>
        <end position="1382"/>
    </location>
</feature>
<feature type="compositionally biased region" description="Basic and acidic residues" evidence="7">
    <location>
        <begin position="1539"/>
        <end position="1548"/>
    </location>
</feature>
<evidence type="ECO:0000256" key="7">
    <source>
        <dbReference type="SAM" id="MobiDB-lite"/>
    </source>
</evidence>
<feature type="compositionally biased region" description="Basic and acidic residues" evidence="7">
    <location>
        <begin position="1561"/>
        <end position="1595"/>
    </location>
</feature>
<dbReference type="GO" id="GO:0006406">
    <property type="term" value="P:mRNA export from nucleus"/>
    <property type="evidence" value="ECO:0007669"/>
    <property type="project" value="InterPro"/>
</dbReference>
<protein>
    <recommendedName>
        <fullName evidence="3">THO complex subunit 2</fullName>
    </recommendedName>
</protein>
<feature type="compositionally biased region" description="Polar residues" evidence="7">
    <location>
        <begin position="1490"/>
        <end position="1500"/>
    </location>
</feature>
<reference evidence="12" key="1">
    <citation type="submission" date="2025-08" db="UniProtKB">
        <authorList>
            <consortium name="RefSeq"/>
        </authorList>
    </citation>
    <scope>IDENTIFICATION</scope>
    <source>
        <strain evidence="12">15112-1751.03</strain>
        <tissue evidence="12">Whole Adult</tissue>
    </source>
</reference>
<feature type="compositionally biased region" description="Low complexity" evidence="7">
    <location>
        <begin position="1282"/>
        <end position="1303"/>
    </location>
</feature>
<feature type="compositionally biased region" description="Basic and acidic residues" evidence="7">
    <location>
        <begin position="1501"/>
        <end position="1522"/>
    </location>
</feature>
<feature type="compositionally biased region" description="Basic and acidic residues" evidence="7">
    <location>
        <begin position="1604"/>
        <end position="1660"/>
    </location>
</feature>
<evidence type="ECO:0000256" key="2">
    <source>
        <dbReference type="ARBA" id="ARBA00007857"/>
    </source>
</evidence>
<evidence type="ECO:0000256" key="1">
    <source>
        <dbReference type="ARBA" id="ARBA00004123"/>
    </source>
</evidence>
<dbReference type="InterPro" id="IPR021726">
    <property type="entry name" value="THO_THOC2_N"/>
</dbReference>
<comment type="subcellular location">
    <subcellularLocation>
        <location evidence="1">Nucleus</location>
    </subcellularLocation>
</comment>
<dbReference type="CTD" id="326153"/>
<dbReference type="RefSeq" id="XP_034100642.2">
    <property type="nucleotide sequence ID" value="XM_034244751.2"/>
</dbReference>
<dbReference type="PANTHER" id="PTHR21597">
    <property type="entry name" value="THO2 PROTEIN"/>
    <property type="match status" value="1"/>
</dbReference>
<feature type="compositionally biased region" description="Polar residues" evidence="7">
    <location>
        <begin position="1523"/>
        <end position="1533"/>
    </location>
</feature>
<keyword evidence="11" id="KW-1185">Reference proteome</keyword>
<dbReference type="Pfam" id="PF11732">
    <property type="entry name" value="Thoc2"/>
    <property type="match status" value="1"/>
</dbReference>
<dbReference type="PANTHER" id="PTHR21597:SF0">
    <property type="entry name" value="THO COMPLEX SUBUNIT 2"/>
    <property type="match status" value="1"/>
</dbReference>
<name>A0A6P8XRP5_DROAB</name>
<feature type="domain" description="THO complex subunit 2 N-terminal" evidence="10">
    <location>
        <begin position="57"/>
        <end position="452"/>
    </location>
</feature>
<feature type="compositionally biased region" description="Basic and acidic residues" evidence="7">
    <location>
        <begin position="1438"/>
        <end position="1484"/>
    </location>
</feature>
<dbReference type="GO" id="GO:0003729">
    <property type="term" value="F:mRNA binding"/>
    <property type="evidence" value="ECO:0007669"/>
    <property type="project" value="TreeGrafter"/>
</dbReference>
<dbReference type="InterPro" id="IPR021418">
    <property type="entry name" value="THO_THOC2_C"/>
</dbReference>
<dbReference type="InterPro" id="IPR032302">
    <property type="entry name" value="THOC2_N"/>
</dbReference>
<dbReference type="Pfam" id="PF11262">
    <property type="entry name" value="Tho2"/>
    <property type="match status" value="1"/>
</dbReference>
<feature type="region of interest" description="Disordered" evidence="7">
    <location>
        <begin position="1251"/>
        <end position="1270"/>
    </location>
</feature>
<proteinExistence type="inferred from homology"/>
<evidence type="ECO:0000313" key="12">
    <source>
        <dbReference type="RefSeq" id="XP_034100642.2"/>
    </source>
</evidence>
<feature type="compositionally biased region" description="Basic and acidic residues" evidence="7">
    <location>
        <begin position="1390"/>
        <end position="1419"/>
    </location>
</feature>
<keyword evidence="6" id="KW-0175">Coiled coil</keyword>
<keyword evidence="4" id="KW-0539">Nucleus</keyword>
<evidence type="ECO:0000256" key="6">
    <source>
        <dbReference type="SAM" id="Coils"/>
    </source>
</evidence>
<dbReference type="GO" id="GO:0006397">
    <property type="term" value="P:mRNA processing"/>
    <property type="evidence" value="ECO:0007669"/>
    <property type="project" value="InterPro"/>
</dbReference>
<evidence type="ECO:0000256" key="3">
    <source>
        <dbReference type="ARBA" id="ARBA00019596"/>
    </source>
</evidence>
<feature type="compositionally biased region" description="Low complexity" evidence="7">
    <location>
        <begin position="1662"/>
        <end position="1675"/>
    </location>
</feature>
<dbReference type="Pfam" id="PF16134">
    <property type="entry name" value="THOC2_N"/>
    <property type="match status" value="2"/>
</dbReference>
<dbReference type="GO" id="GO:0000445">
    <property type="term" value="C:THO complex part of transcription export complex"/>
    <property type="evidence" value="ECO:0007669"/>
    <property type="project" value="TreeGrafter"/>
</dbReference>
<accession>A0A6P8XRP5</accession>
<feature type="region of interest" description="Disordered" evidence="7">
    <location>
        <begin position="1282"/>
        <end position="1675"/>
    </location>
</feature>
<evidence type="ECO:0000259" key="8">
    <source>
        <dbReference type="Pfam" id="PF11262"/>
    </source>
</evidence>
<feature type="compositionally biased region" description="Low complexity" evidence="7">
    <location>
        <begin position="1329"/>
        <end position="1341"/>
    </location>
</feature>
<dbReference type="OrthoDB" id="29024at2759"/>
<evidence type="ECO:0000259" key="10">
    <source>
        <dbReference type="Pfam" id="PF16134"/>
    </source>
</evidence>
<feature type="domain" description="THO complex subunit 2 N-terminal" evidence="10">
    <location>
        <begin position="477"/>
        <end position="622"/>
    </location>
</feature>
<evidence type="ECO:0000256" key="5">
    <source>
        <dbReference type="ARBA" id="ARBA00047033"/>
    </source>
</evidence>
<dbReference type="Proteomes" id="UP000515160">
    <property type="component" value="Chromosome 2L"/>
</dbReference>
<organism evidence="11 12">
    <name type="scientific">Drosophila albomicans</name>
    <name type="common">Fruit fly</name>
    <dbReference type="NCBI Taxonomy" id="7291"/>
    <lineage>
        <taxon>Eukaryota</taxon>
        <taxon>Metazoa</taxon>
        <taxon>Ecdysozoa</taxon>
        <taxon>Arthropoda</taxon>
        <taxon>Hexapoda</taxon>
        <taxon>Insecta</taxon>
        <taxon>Pterygota</taxon>
        <taxon>Neoptera</taxon>
        <taxon>Endopterygota</taxon>
        <taxon>Diptera</taxon>
        <taxon>Brachycera</taxon>
        <taxon>Muscomorpha</taxon>
        <taxon>Ephydroidea</taxon>
        <taxon>Drosophilidae</taxon>
        <taxon>Drosophila</taxon>
    </lineage>
</organism>
<feature type="domain" description="THO complex subunitTHOC2 C-terminal" evidence="8">
    <location>
        <begin position="933"/>
        <end position="1235"/>
    </location>
</feature>
<evidence type="ECO:0000256" key="4">
    <source>
        <dbReference type="ARBA" id="ARBA00023242"/>
    </source>
</evidence>
<feature type="domain" description="THO complex subunitTHOC2 N-terminal" evidence="9">
    <location>
        <begin position="624"/>
        <end position="699"/>
    </location>
</feature>
<gene>
    <name evidence="12" type="primary">LOC117565576</name>
</gene>